<accession>A0ABV7YF69</accession>
<feature type="transmembrane region" description="Helical" evidence="1">
    <location>
        <begin position="119"/>
        <end position="137"/>
    </location>
</feature>
<gene>
    <name evidence="2" type="ORF">ACFOUW_21875</name>
</gene>
<keyword evidence="1" id="KW-1133">Transmembrane helix</keyword>
<organism evidence="2 3">
    <name type="scientific">Tenggerimyces flavus</name>
    <dbReference type="NCBI Taxonomy" id="1708749"/>
    <lineage>
        <taxon>Bacteria</taxon>
        <taxon>Bacillati</taxon>
        <taxon>Actinomycetota</taxon>
        <taxon>Actinomycetes</taxon>
        <taxon>Propionibacteriales</taxon>
        <taxon>Nocardioidaceae</taxon>
        <taxon>Tenggerimyces</taxon>
    </lineage>
</organism>
<proteinExistence type="predicted"/>
<feature type="transmembrane region" description="Helical" evidence="1">
    <location>
        <begin position="143"/>
        <end position="162"/>
    </location>
</feature>
<keyword evidence="1" id="KW-0812">Transmembrane</keyword>
<comment type="caution">
    <text evidence="2">The sequence shown here is derived from an EMBL/GenBank/DDBJ whole genome shotgun (WGS) entry which is preliminary data.</text>
</comment>
<keyword evidence="3" id="KW-1185">Reference proteome</keyword>
<feature type="transmembrane region" description="Helical" evidence="1">
    <location>
        <begin position="67"/>
        <end position="85"/>
    </location>
</feature>
<protein>
    <submittedName>
        <fullName evidence="2">Uncharacterized protein</fullName>
    </submittedName>
</protein>
<evidence type="ECO:0000256" key="1">
    <source>
        <dbReference type="SAM" id="Phobius"/>
    </source>
</evidence>
<keyword evidence="1" id="KW-0472">Membrane</keyword>
<reference evidence="3" key="1">
    <citation type="journal article" date="2019" name="Int. J. Syst. Evol. Microbiol.">
        <title>The Global Catalogue of Microorganisms (GCM) 10K type strain sequencing project: providing services to taxonomists for standard genome sequencing and annotation.</title>
        <authorList>
            <consortium name="The Broad Institute Genomics Platform"/>
            <consortium name="The Broad Institute Genome Sequencing Center for Infectious Disease"/>
            <person name="Wu L."/>
            <person name="Ma J."/>
        </authorList>
    </citation>
    <scope>NUCLEOTIDE SEQUENCE [LARGE SCALE GENOMIC DNA]</scope>
    <source>
        <strain evidence="3">CGMCC 4.7241</strain>
    </source>
</reference>
<dbReference type="Proteomes" id="UP001595699">
    <property type="component" value="Unassembled WGS sequence"/>
</dbReference>
<feature type="transmembrane region" description="Helical" evidence="1">
    <location>
        <begin position="174"/>
        <end position="192"/>
    </location>
</feature>
<sequence length="193" mass="21022">MDTTTHTEKPRSLIRAIGRRWPTLVALPVGVDSFFGEITPDTVSTLADAMLLLPMIYVVVEALKRRWLTWPILLAALPAFAGLKLQNVVDPSIVILAVTLAAAIWGSAHGRHREADFRLQLGGMVLFGALAVGGQLVDPDLARYLVALGWVGHGVWDIVHLIRDKVVARSFAEWCAVVDFAIGGSLILVPLWT</sequence>
<feature type="transmembrane region" description="Helical" evidence="1">
    <location>
        <begin position="42"/>
        <end position="60"/>
    </location>
</feature>
<dbReference type="EMBL" id="JBHRZH010000019">
    <property type="protein sequence ID" value="MFC3763503.1"/>
    <property type="molecule type" value="Genomic_DNA"/>
</dbReference>
<name>A0ABV7YF69_9ACTN</name>
<evidence type="ECO:0000313" key="3">
    <source>
        <dbReference type="Proteomes" id="UP001595699"/>
    </source>
</evidence>
<evidence type="ECO:0000313" key="2">
    <source>
        <dbReference type="EMBL" id="MFC3763503.1"/>
    </source>
</evidence>
<dbReference type="RefSeq" id="WP_205115536.1">
    <property type="nucleotide sequence ID" value="NZ_JAFBCM010000001.1"/>
</dbReference>
<feature type="transmembrane region" description="Helical" evidence="1">
    <location>
        <begin position="91"/>
        <end position="107"/>
    </location>
</feature>